<feature type="compositionally biased region" description="Polar residues" evidence="6">
    <location>
        <begin position="426"/>
        <end position="444"/>
    </location>
</feature>
<sequence length="479" mass="53823">MACVKSKLDLCEEDCVVEESPNERFIRYDEVLGFGNFKVVYKGFDKDDGTEVDWNKFCLSDDVDVLNSGGFRERLGKIRVLKHGNVARCFDSWVDVESKTVNMITESCSSGSLRKFRMKHKGVEMKVIRKWARQILEGLCYLHSSNPPVVHGDLSCDEVFINGNGGEVKIGGLGFATISQHGVGGYVPEFVAPEVFEGAGDQLVDIYAFGMCMLELVTCEYPYSECTNVEQRYEKIVSGVKPAALGHVKNQLAKDFIEKCLAPASQRLSAAVLLNDPFLSCDDSKESTKSSKFMDINLLQPKCKVPCQTFSGCGKVSWESMWSTNAKGDRVLVTEFFITKGNKEWRLRGEKAEDNSISFVLIVKDAGLHKRLKFEYTFFPHTDNAASVAEELVSCNEELSEEDIPPTRELMDTLLFQLVRGWKSSNRGVKSSSEESGNDQQFLQSCRELMRKSEEARETDKKRWPSGRMPNPPKSVLSR</sequence>
<evidence type="ECO:0000256" key="2">
    <source>
        <dbReference type="ARBA" id="ARBA00022527"/>
    </source>
</evidence>
<dbReference type="PANTHER" id="PTHR13902">
    <property type="entry name" value="SERINE/THREONINE-PROTEIN KINASE WNK WITH NO LYSINE -RELATED"/>
    <property type="match status" value="1"/>
</dbReference>
<reference evidence="8" key="1">
    <citation type="submission" date="2023-02" db="EMBL/GenBank/DDBJ databases">
        <title>Genome of toxic invasive species Heracleum sosnowskyi carries increased number of genes despite the absence of recent whole-genome duplications.</title>
        <authorList>
            <person name="Schelkunov M."/>
            <person name="Shtratnikova V."/>
            <person name="Makarenko M."/>
            <person name="Klepikova A."/>
            <person name="Omelchenko D."/>
            <person name="Novikova G."/>
            <person name="Obukhova E."/>
            <person name="Bogdanov V."/>
            <person name="Penin A."/>
            <person name="Logacheva M."/>
        </authorList>
    </citation>
    <scope>NUCLEOTIDE SEQUENCE</scope>
    <source>
        <strain evidence="8">Hsosn_3</strain>
        <tissue evidence="8">Leaf</tissue>
    </source>
</reference>
<keyword evidence="9" id="KW-1185">Reference proteome</keyword>
<keyword evidence="3 8" id="KW-0418">Kinase</keyword>
<gene>
    <name evidence="8" type="ORF">POM88_009447</name>
</gene>
<evidence type="ECO:0000256" key="5">
    <source>
        <dbReference type="ARBA" id="ARBA00048679"/>
    </source>
</evidence>
<dbReference type="Proteomes" id="UP001237642">
    <property type="component" value="Unassembled WGS sequence"/>
</dbReference>
<feature type="compositionally biased region" description="Basic and acidic residues" evidence="6">
    <location>
        <begin position="448"/>
        <end position="463"/>
    </location>
</feature>
<dbReference type="GO" id="GO:0005524">
    <property type="term" value="F:ATP binding"/>
    <property type="evidence" value="ECO:0007669"/>
    <property type="project" value="InterPro"/>
</dbReference>
<dbReference type="Gene3D" id="3.30.200.20">
    <property type="entry name" value="Phosphorylase Kinase, domain 1"/>
    <property type="match status" value="1"/>
</dbReference>
<comment type="caution">
    <text evidence="8">The sequence shown here is derived from an EMBL/GenBank/DDBJ whole genome shotgun (WGS) entry which is preliminary data.</text>
</comment>
<dbReference type="PROSITE" id="PS50011">
    <property type="entry name" value="PROTEIN_KINASE_DOM"/>
    <property type="match status" value="1"/>
</dbReference>
<organism evidence="8 9">
    <name type="scientific">Heracleum sosnowskyi</name>
    <dbReference type="NCBI Taxonomy" id="360622"/>
    <lineage>
        <taxon>Eukaryota</taxon>
        <taxon>Viridiplantae</taxon>
        <taxon>Streptophyta</taxon>
        <taxon>Embryophyta</taxon>
        <taxon>Tracheophyta</taxon>
        <taxon>Spermatophyta</taxon>
        <taxon>Magnoliopsida</taxon>
        <taxon>eudicotyledons</taxon>
        <taxon>Gunneridae</taxon>
        <taxon>Pentapetalae</taxon>
        <taxon>asterids</taxon>
        <taxon>campanulids</taxon>
        <taxon>Apiales</taxon>
        <taxon>Apiaceae</taxon>
        <taxon>Apioideae</taxon>
        <taxon>apioid superclade</taxon>
        <taxon>Tordylieae</taxon>
        <taxon>Tordyliinae</taxon>
        <taxon>Heracleum</taxon>
    </lineage>
</organism>
<evidence type="ECO:0000256" key="6">
    <source>
        <dbReference type="SAM" id="MobiDB-lite"/>
    </source>
</evidence>
<comment type="catalytic activity">
    <reaction evidence="4">
        <text>L-threonyl-[protein] + ATP = O-phospho-L-threonyl-[protein] + ADP + H(+)</text>
        <dbReference type="Rhea" id="RHEA:46608"/>
        <dbReference type="Rhea" id="RHEA-COMP:11060"/>
        <dbReference type="Rhea" id="RHEA-COMP:11605"/>
        <dbReference type="ChEBI" id="CHEBI:15378"/>
        <dbReference type="ChEBI" id="CHEBI:30013"/>
        <dbReference type="ChEBI" id="CHEBI:30616"/>
        <dbReference type="ChEBI" id="CHEBI:61977"/>
        <dbReference type="ChEBI" id="CHEBI:456216"/>
        <dbReference type="EC" id="2.7.11.1"/>
    </reaction>
</comment>
<comment type="catalytic activity">
    <reaction evidence="5">
        <text>L-seryl-[protein] + ATP = O-phospho-L-seryl-[protein] + ADP + H(+)</text>
        <dbReference type="Rhea" id="RHEA:17989"/>
        <dbReference type="Rhea" id="RHEA-COMP:9863"/>
        <dbReference type="Rhea" id="RHEA-COMP:11604"/>
        <dbReference type="ChEBI" id="CHEBI:15378"/>
        <dbReference type="ChEBI" id="CHEBI:29999"/>
        <dbReference type="ChEBI" id="CHEBI:30616"/>
        <dbReference type="ChEBI" id="CHEBI:83421"/>
        <dbReference type="ChEBI" id="CHEBI:456216"/>
        <dbReference type="EC" id="2.7.11.1"/>
    </reaction>
</comment>
<evidence type="ECO:0000256" key="1">
    <source>
        <dbReference type="ARBA" id="ARBA00012513"/>
    </source>
</evidence>
<dbReference type="Pfam" id="PF00069">
    <property type="entry name" value="Pkinase"/>
    <property type="match status" value="1"/>
</dbReference>
<evidence type="ECO:0000256" key="4">
    <source>
        <dbReference type="ARBA" id="ARBA00047899"/>
    </source>
</evidence>
<name>A0AAD8J9Z7_9APIA</name>
<dbReference type="InterPro" id="IPR011009">
    <property type="entry name" value="Kinase-like_dom_sf"/>
</dbReference>
<evidence type="ECO:0000259" key="7">
    <source>
        <dbReference type="PROSITE" id="PS50011"/>
    </source>
</evidence>
<dbReference type="SUPFAM" id="SSF56112">
    <property type="entry name" value="Protein kinase-like (PK-like)"/>
    <property type="match status" value="1"/>
</dbReference>
<evidence type="ECO:0000313" key="8">
    <source>
        <dbReference type="EMBL" id="KAK1399584.1"/>
    </source>
</evidence>
<evidence type="ECO:0000256" key="3">
    <source>
        <dbReference type="ARBA" id="ARBA00022777"/>
    </source>
</evidence>
<evidence type="ECO:0000313" key="9">
    <source>
        <dbReference type="Proteomes" id="UP001237642"/>
    </source>
</evidence>
<feature type="region of interest" description="Disordered" evidence="6">
    <location>
        <begin position="426"/>
        <end position="479"/>
    </location>
</feature>
<proteinExistence type="predicted"/>
<protein>
    <recommendedName>
        <fullName evidence="1">non-specific serine/threonine protein kinase</fullName>
        <ecNumber evidence="1">2.7.11.1</ecNumber>
    </recommendedName>
</protein>
<keyword evidence="2" id="KW-0723">Serine/threonine-protein kinase</keyword>
<dbReference type="InterPro" id="IPR000719">
    <property type="entry name" value="Prot_kinase_dom"/>
</dbReference>
<dbReference type="EMBL" id="JAUIZM010000002">
    <property type="protein sequence ID" value="KAK1399584.1"/>
    <property type="molecule type" value="Genomic_DNA"/>
</dbReference>
<accession>A0AAD8J9Z7</accession>
<dbReference type="AlphaFoldDB" id="A0AAD8J9Z7"/>
<dbReference type="GO" id="GO:0004674">
    <property type="term" value="F:protein serine/threonine kinase activity"/>
    <property type="evidence" value="ECO:0007669"/>
    <property type="project" value="UniProtKB-KW"/>
</dbReference>
<feature type="domain" description="Protein kinase" evidence="7">
    <location>
        <begin position="26"/>
        <end position="279"/>
    </location>
</feature>
<dbReference type="EC" id="2.7.11.1" evidence="1"/>
<dbReference type="InterPro" id="IPR050588">
    <property type="entry name" value="WNK_Ser-Thr_kinase"/>
</dbReference>
<reference evidence="8" key="2">
    <citation type="submission" date="2023-05" db="EMBL/GenBank/DDBJ databases">
        <authorList>
            <person name="Schelkunov M.I."/>
        </authorList>
    </citation>
    <scope>NUCLEOTIDE SEQUENCE</scope>
    <source>
        <strain evidence="8">Hsosn_3</strain>
        <tissue evidence="8">Leaf</tissue>
    </source>
</reference>
<keyword evidence="3 8" id="KW-0808">Transferase</keyword>
<dbReference type="Gene3D" id="1.10.510.10">
    <property type="entry name" value="Transferase(Phosphotransferase) domain 1"/>
    <property type="match status" value="1"/>
</dbReference>